<gene>
    <name evidence="3" type="ORF">EHW67_17115</name>
</gene>
<dbReference type="RefSeq" id="WP_126163607.1">
    <property type="nucleotide sequence ID" value="NZ_RQPJ01000021.1"/>
</dbReference>
<evidence type="ECO:0000313" key="4">
    <source>
        <dbReference type="Proteomes" id="UP000267585"/>
    </source>
</evidence>
<comment type="caution">
    <text evidence="3">The sequence shown here is derived from an EMBL/GenBank/DDBJ whole genome shotgun (WGS) entry which is preliminary data.</text>
</comment>
<dbReference type="EMBL" id="RQPJ01000021">
    <property type="protein sequence ID" value="RTE51923.1"/>
    <property type="molecule type" value="Genomic_DNA"/>
</dbReference>
<evidence type="ECO:0000313" key="3">
    <source>
        <dbReference type="EMBL" id="RTE51923.1"/>
    </source>
</evidence>
<dbReference type="CDD" id="cd06239">
    <property type="entry name" value="M14-like"/>
    <property type="match status" value="1"/>
</dbReference>
<reference evidence="3 4" key="1">
    <citation type="submission" date="2018-11" db="EMBL/GenBank/DDBJ databases">
        <title>Arenibacter aquaticus sp.nov., a marine bacterium isolated from surface seawater in the South China Sea.</title>
        <authorList>
            <person name="Guo J."/>
            <person name="Sun J."/>
        </authorList>
    </citation>
    <scope>NUCLEOTIDE SEQUENCE [LARGE SCALE GENOMIC DNA]</scope>
    <source>
        <strain evidence="3 4">GUO666</strain>
    </source>
</reference>
<dbReference type="GO" id="GO:0004181">
    <property type="term" value="F:metallocarboxypeptidase activity"/>
    <property type="evidence" value="ECO:0007669"/>
    <property type="project" value="InterPro"/>
</dbReference>
<proteinExistence type="inferred from homology"/>
<sequence length="366" mass="41402">MQFNYDEIKEETIQGRYVTHKEIEGFLKTVPGIFPIHLEGESVKGVSIKSMVLGSGDFKILMWSQMHGNESTTTKAVLDLINFLKGNSELATLILQSCTLKIIPMLNPDGAMAYTRVNANEVDLNRDAQERTQPESLVLRKVFDEFKPDFCFNLHDQRTIFNVGETAQPATVSFLAPAHDAKRSISTTRGVSMQLIVAMNQELQKYIPGQIGRYDDGFNSNCVGDTFQMLNTPTILFESGHFPGDYEREQTRKYIFISILKALEVISNKSIGQYAQDDYFKIPDNNKNFYDVLIQNVHLINPKYTPGSSAGILYVETLVDGDIEFRPKLEEVGELKGKYGHTTYNLLKTKDLDALRLETNFLNLVN</sequence>
<protein>
    <submittedName>
        <fullName evidence="3">Peptidase M14</fullName>
    </submittedName>
</protein>
<dbReference type="GO" id="GO:0008270">
    <property type="term" value="F:zinc ion binding"/>
    <property type="evidence" value="ECO:0007669"/>
    <property type="project" value="InterPro"/>
</dbReference>
<feature type="domain" description="Peptidase M14" evidence="2">
    <location>
        <begin position="12"/>
        <end position="266"/>
    </location>
</feature>
<comment type="caution">
    <text evidence="1">Lacks conserved residue(s) required for the propagation of feature annotation.</text>
</comment>
<dbReference type="AlphaFoldDB" id="A0A3S0CI65"/>
<evidence type="ECO:0000259" key="2">
    <source>
        <dbReference type="PROSITE" id="PS52035"/>
    </source>
</evidence>
<dbReference type="Gene3D" id="3.40.630.10">
    <property type="entry name" value="Zn peptidases"/>
    <property type="match status" value="1"/>
</dbReference>
<dbReference type="Proteomes" id="UP000267585">
    <property type="component" value="Unassembled WGS sequence"/>
</dbReference>
<dbReference type="InterPro" id="IPR000834">
    <property type="entry name" value="Peptidase_M14"/>
</dbReference>
<name>A0A3S0CI65_9FLAO</name>
<organism evidence="3 4">
    <name type="scientific">Arenibacter aquaticus</name>
    <dbReference type="NCBI Taxonomy" id="2489054"/>
    <lineage>
        <taxon>Bacteria</taxon>
        <taxon>Pseudomonadati</taxon>
        <taxon>Bacteroidota</taxon>
        <taxon>Flavobacteriia</taxon>
        <taxon>Flavobacteriales</taxon>
        <taxon>Flavobacteriaceae</taxon>
        <taxon>Arenibacter</taxon>
    </lineage>
</organism>
<dbReference type="PROSITE" id="PS52035">
    <property type="entry name" value="PEPTIDASE_M14"/>
    <property type="match status" value="1"/>
</dbReference>
<dbReference type="OrthoDB" id="1119199at2"/>
<dbReference type="GO" id="GO:0006508">
    <property type="term" value="P:proteolysis"/>
    <property type="evidence" value="ECO:0007669"/>
    <property type="project" value="InterPro"/>
</dbReference>
<evidence type="ECO:0000256" key="1">
    <source>
        <dbReference type="PROSITE-ProRule" id="PRU01379"/>
    </source>
</evidence>
<keyword evidence="4" id="KW-1185">Reference proteome</keyword>
<accession>A0A3S0CI65</accession>
<comment type="similarity">
    <text evidence="1">Belongs to the peptidase M14 family.</text>
</comment>
<dbReference type="SUPFAM" id="SSF53187">
    <property type="entry name" value="Zn-dependent exopeptidases"/>
    <property type="match status" value="1"/>
</dbReference>
<dbReference type="Pfam" id="PF00246">
    <property type="entry name" value="Peptidase_M14"/>
    <property type="match status" value="1"/>
</dbReference>